<gene>
    <name evidence="1" type="ORF">OH76DRAFT_1535407</name>
</gene>
<dbReference type="OrthoDB" id="5396786at2759"/>
<dbReference type="InterPro" id="IPR019516">
    <property type="entry name" value="Glomulin/ALF4"/>
</dbReference>
<dbReference type="GO" id="GO:0055105">
    <property type="term" value="F:ubiquitin-protein transferase inhibitor activity"/>
    <property type="evidence" value="ECO:0007669"/>
    <property type="project" value="TreeGrafter"/>
</dbReference>
<dbReference type="GO" id="GO:0005737">
    <property type="term" value="C:cytoplasm"/>
    <property type="evidence" value="ECO:0007669"/>
    <property type="project" value="TreeGrafter"/>
</dbReference>
<sequence length="545" mass="59778">MAGDDVDYAKSFRGSLQLDDDELDEDLGVALTSLITTAVHDKEPKRTLSDIAKALQQGGSVSSLEPLTIIPMVIGSQEAGAEDLLELMSKECSAKEVVMAVEEIVESLDRQLQLRDEESEERVDQLSIARQLARVVRAYEIAIPRLPKWKKSPRETVESRLAELESVISLVGTHATTGKDSTVISAVAHLVIALKDGADEETKKLLHHLIDETISAFANCIREGVAKKAFAANFSRLVVPQAGSSSSSPGLLTGTWSALRALGVDTRYYESRPSLVSLVLLAHEPTYTFSTQTLSAFFPIVLSSIQSNVALDEVLSILLSSLAPLRSQTPRPELSVDLIVPLVHLLPHLASNHSDPEIRHYTYRVLSLVLGLAPSPVRFHLLHDILGDKDVPPQMHVAAVGLLKEAVLEGLAAKDKNMFASPLLLSTFGPIVLRPDPPDLDSVSLDDFLKSAEPLRMVECLAFYYMLLLRDTKNQTGVRDDGARKVVERELLQPLLRRLEAWQTASDASPKGDEHSHDSTMQLGILDMWLKRVRGTLEEVKSAKP</sequence>
<keyword evidence="2" id="KW-1185">Reference proteome</keyword>
<name>A0A371DQ15_9APHY</name>
<dbReference type="InterPro" id="IPR016024">
    <property type="entry name" value="ARM-type_fold"/>
</dbReference>
<evidence type="ECO:0008006" key="3">
    <source>
        <dbReference type="Google" id="ProtNLM"/>
    </source>
</evidence>
<dbReference type="SUPFAM" id="SSF48371">
    <property type="entry name" value="ARM repeat"/>
    <property type="match status" value="1"/>
</dbReference>
<evidence type="ECO:0000313" key="2">
    <source>
        <dbReference type="Proteomes" id="UP000256964"/>
    </source>
</evidence>
<dbReference type="InterPro" id="IPR013877">
    <property type="entry name" value="YAP-bd/ALF4/Glomulin"/>
</dbReference>
<reference evidence="1 2" key="1">
    <citation type="journal article" date="2018" name="Biotechnol. Biofuels">
        <title>Integrative visual omics of the white-rot fungus Polyporus brumalis exposes the biotechnological potential of its oxidative enzymes for delignifying raw plant biomass.</title>
        <authorList>
            <person name="Miyauchi S."/>
            <person name="Rancon A."/>
            <person name="Drula E."/>
            <person name="Hage H."/>
            <person name="Chaduli D."/>
            <person name="Favel A."/>
            <person name="Grisel S."/>
            <person name="Henrissat B."/>
            <person name="Herpoel-Gimbert I."/>
            <person name="Ruiz-Duenas F.J."/>
            <person name="Chevret D."/>
            <person name="Hainaut M."/>
            <person name="Lin J."/>
            <person name="Wang M."/>
            <person name="Pangilinan J."/>
            <person name="Lipzen A."/>
            <person name="Lesage-Meessen L."/>
            <person name="Navarro D."/>
            <person name="Riley R."/>
            <person name="Grigoriev I.V."/>
            <person name="Zhou S."/>
            <person name="Raouche S."/>
            <person name="Rosso M.N."/>
        </authorList>
    </citation>
    <scope>NUCLEOTIDE SEQUENCE [LARGE SCALE GENOMIC DNA]</scope>
    <source>
        <strain evidence="1 2">BRFM 1820</strain>
    </source>
</reference>
<dbReference type="STRING" id="139420.A0A371DQ15"/>
<dbReference type="Proteomes" id="UP000256964">
    <property type="component" value="Unassembled WGS sequence"/>
</dbReference>
<dbReference type="AlphaFoldDB" id="A0A371DQ15"/>
<proteinExistence type="predicted"/>
<organism evidence="1 2">
    <name type="scientific">Lentinus brumalis</name>
    <dbReference type="NCBI Taxonomy" id="2498619"/>
    <lineage>
        <taxon>Eukaryota</taxon>
        <taxon>Fungi</taxon>
        <taxon>Dikarya</taxon>
        <taxon>Basidiomycota</taxon>
        <taxon>Agaricomycotina</taxon>
        <taxon>Agaricomycetes</taxon>
        <taxon>Polyporales</taxon>
        <taxon>Polyporaceae</taxon>
        <taxon>Lentinus</taxon>
    </lineage>
</organism>
<protein>
    <recommendedName>
        <fullName evidence="3">TIP120-domain-containing protein</fullName>
    </recommendedName>
</protein>
<dbReference type="PANTHER" id="PTHR15430">
    <property type="entry name" value="GLOMULIN"/>
    <property type="match status" value="1"/>
</dbReference>
<dbReference type="PANTHER" id="PTHR15430:SF1">
    <property type="entry name" value="GLOMULIN"/>
    <property type="match status" value="1"/>
</dbReference>
<accession>A0A371DQ15</accession>
<dbReference type="Pfam" id="PF08568">
    <property type="entry name" value="Kinetochor_Ybp2"/>
    <property type="match status" value="1"/>
</dbReference>
<dbReference type="EMBL" id="KZ857384">
    <property type="protein sequence ID" value="RDX54633.1"/>
    <property type="molecule type" value="Genomic_DNA"/>
</dbReference>
<evidence type="ECO:0000313" key="1">
    <source>
        <dbReference type="EMBL" id="RDX54633.1"/>
    </source>
</evidence>